<evidence type="ECO:0000259" key="9">
    <source>
        <dbReference type="PROSITE" id="PS50011"/>
    </source>
</evidence>
<dbReference type="InterPro" id="IPR008271">
    <property type="entry name" value="Ser/Thr_kinase_AS"/>
</dbReference>
<feature type="compositionally biased region" description="Basic and acidic residues" evidence="7">
    <location>
        <begin position="588"/>
        <end position="601"/>
    </location>
</feature>
<feature type="domain" description="R3H" evidence="10">
    <location>
        <begin position="895"/>
        <end position="958"/>
    </location>
</feature>
<reference evidence="11" key="2">
    <citation type="submission" date="2021-04" db="EMBL/GenBank/DDBJ databases">
        <authorList>
            <person name="Podell S."/>
        </authorList>
    </citation>
    <scope>NUCLEOTIDE SEQUENCE</scope>
    <source>
        <strain evidence="11">Hildebrandi</strain>
    </source>
</reference>
<evidence type="ECO:0000259" key="10">
    <source>
        <dbReference type="PROSITE" id="PS51061"/>
    </source>
</evidence>
<keyword evidence="8" id="KW-1133">Transmembrane helix</keyword>
<feature type="binding site" evidence="6">
    <location>
        <position position="1143"/>
    </location>
    <ligand>
        <name>ATP</name>
        <dbReference type="ChEBI" id="CHEBI:30616"/>
    </ligand>
</feature>
<keyword evidence="3 6" id="KW-0547">Nucleotide-binding</keyword>
<keyword evidence="1 11" id="KW-0723">Serine/threonine-protein kinase</keyword>
<keyword evidence="12" id="KW-1185">Reference proteome</keyword>
<dbReference type="InterPro" id="IPR001374">
    <property type="entry name" value="R3H_dom"/>
</dbReference>
<evidence type="ECO:0000256" key="4">
    <source>
        <dbReference type="ARBA" id="ARBA00022777"/>
    </source>
</evidence>
<organism evidence="11 12">
    <name type="scientific">Nitzschia inconspicua</name>
    <dbReference type="NCBI Taxonomy" id="303405"/>
    <lineage>
        <taxon>Eukaryota</taxon>
        <taxon>Sar</taxon>
        <taxon>Stramenopiles</taxon>
        <taxon>Ochrophyta</taxon>
        <taxon>Bacillariophyta</taxon>
        <taxon>Bacillariophyceae</taxon>
        <taxon>Bacillariophycidae</taxon>
        <taxon>Bacillariales</taxon>
        <taxon>Bacillariaceae</taxon>
        <taxon>Nitzschia</taxon>
    </lineage>
</organism>
<evidence type="ECO:0000256" key="2">
    <source>
        <dbReference type="ARBA" id="ARBA00022679"/>
    </source>
</evidence>
<dbReference type="PROSITE" id="PS00107">
    <property type="entry name" value="PROTEIN_KINASE_ATP"/>
    <property type="match status" value="1"/>
</dbReference>
<feature type="region of interest" description="Disordered" evidence="7">
    <location>
        <begin position="588"/>
        <end position="611"/>
    </location>
</feature>
<feature type="compositionally biased region" description="Basic and acidic residues" evidence="7">
    <location>
        <begin position="200"/>
        <end position="234"/>
    </location>
</feature>
<feature type="region of interest" description="Disordered" evidence="7">
    <location>
        <begin position="257"/>
        <end position="387"/>
    </location>
</feature>
<comment type="caution">
    <text evidence="11">The sequence shown here is derived from an EMBL/GenBank/DDBJ whole genome shotgun (WGS) entry which is preliminary data.</text>
</comment>
<feature type="compositionally biased region" description="Basic and acidic residues" evidence="7">
    <location>
        <begin position="460"/>
        <end position="471"/>
    </location>
</feature>
<dbReference type="Proteomes" id="UP000693970">
    <property type="component" value="Unassembled WGS sequence"/>
</dbReference>
<name>A0A9K3KQI7_9STRA</name>
<feature type="compositionally biased region" description="Basic residues" evidence="7">
    <location>
        <begin position="325"/>
        <end position="334"/>
    </location>
</feature>
<feature type="region of interest" description="Disordered" evidence="7">
    <location>
        <begin position="734"/>
        <end position="787"/>
    </location>
</feature>
<protein>
    <submittedName>
        <fullName evidence="11">Serine/threonine protein kinase containing TPR repeat domain</fullName>
    </submittedName>
</protein>
<keyword evidence="4 11" id="KW-0418">Kinase</keyword>
<dbReference type="InterPro" id="IPR019734">
    <property type="entry name" value="TPR_rpt"/>
</dbReference>
<dbReference type="OrthoDB" id="347657at2759"/>
<feature type="compositionally biased region" description="Polar residues" evidence="7">
    <location>
        <begin position="759"/>
        <end position="773"/>
    </location>
</feature>
<dbReference type="PROSITE" id="PS00108">
    <property type="entry name" value="PROTEIN_KINASE_ST"/>
    <property type="match status" value="1"/>
</dbReference>
<evidence type="ECO:0000313" key="11">
    <source>
        <dbReference type="EMBL" id="KAG7348062.1"/>
    </source>
</evidence>
<feature type="transmembrane region" description="Helical" evidence="8">
    <location>
        <begin position="59"/>
        <end position="78"/>
    </location>
</feature>
<feature type="compositionally biased region" description="Polar residues" evidence="7">
    <location>
        <begin position="266"/>
        <end position="285"/>
    </location>
</feature>
<dbReference type="GO" id="GO:0003676">
    <property type="term" value="F:nucleic acid binding"/>
    <property type="evidence" value="ECO:0007669"/>
    <property type="project" value="UniProtKB-UniRule"/>
</dbReference>
<feature type="compositionally biased region" description="Low complexity" evidence="7">
    <location>
        <begin position="335"/>
        <end position="346"/>
    </location>
</feature>
<feature type="compositionally biased region" description="Low complexity" evidence="7">
    <location>
        <begin position="602"/>
        <end position="611"/>
    </location>
</feature>
<feature type="compositionally biased region" description="Polar residues" evidence="7">
    <location>
        <begin position="299"/>
        <end position="312"/>
    </location>
</feature>
<proteinExistence type="predicted"/>
<evidence type="ECO:0000256" key="5">
    <source>
        <dbReference type="ARBA" id="ARBA00022840"/>
    </source>
</evidence>
<reference evidence="11" key="1">
    <citation type="journal article" date="2021" name="Sci. Rep.">
        <title>Diploid genomic architecture of Nitzschia inconspicua, an elite biomass production diatom.</title>
        <authorList>
            <person name="Oliver A."/>
            <person name="Podell S."/>
            <person name="Pinowska A."/>
            <person name="Traller J.C."/>
            <person name="Smith S.R."/>
            <person name="McClure R."/>
            <person name="Beliaev A."/>
            <person name="Bohutskyi P."/>
            <person name="Hill E.A."/>
            <person name="Rabines A."/>
            <person name="Zheng H."/>
            <person name="Allen L.Z."/>
            <person name="Kuo A."/>
            <person name="Grigoriev I.V."/>
            <person name="Allen A.E."/>
            <person name="Hazlebeck D."/>
            <person name="Allen E.E."/>
        </authorList>
    </citation>
    <scope>NUCLEOTIDE SEQUENCE</scope>
    <source>
        <strain evidence="11">Hildebrandi</strain>
    </source>
</reference>
<keyword evidence="8" id="KW-0472">Membrane</keyword>
<feature type="region of interest" description="Disordered" evidence="7">
    <location>
        <begin position="1708"/>
        <end position="1729"/>
    </location>
</feature>
<feature type="domain" description="Protein kinase" evidence="9">
    <location>
        <begin position="1114"/>
        <end position="1408"/>
    </location>
</feature>
<dbReference type="SMART" id="SM00028">
    <property type="entry name" value="TPR"/>
    <property type="match status" value="3"/>
</dbReference>
<dbReference type="GO" id="GO:0005524">
    <property type="term" value="F:ATP binding"/>
    <property type="evidence" value="ECO:0007669"/>
    <property type="project" value="UniProtKB-UniRule"/>
</dbReference>
<dbReference type="SMART" id="SM00220">
    <property type="entry name" value="S_TKc"/>
    <property type="match status" value="1"/>
</dbReference>
<keyword evidence="8" id="KW-0812">Transmembrane</keyword>
<feature type="compositionally biased region" description="Low complexity" evidence="7">
    <location>
        <begin position="472"/>
        <end position="481"/>
    </location>
</feature>
<dbReference type="CDD" id="cd02325">
    <property type="entry name" value="R3H"/>
    <property type="match status" value="1"/>
</dbReference>
<dbReference type="InterPro" id="IPR017441">
    <property type="entry name" value="Protein_kinase_ATP_BS"/>
</dbReference>
<feature type="region of interest" description="Disordered" evidence="7">
    <location>
        <begin position="419"/>
        <end position="489"/>
    </location>
</feature>
<keyword evidence="5 6" id="KW-0067">ATP-binding</keyword>
<feature type="region of interest" description="Disordered" evidence="7">
    <location>
        <begin position="200"/>
        <end position="239"/>
    </location>
</feature>
<keyword evidence="2" id="KW-0808">Transferase</keyword>
<evidence type="ECO:0000313" key="12">
    <source>
        <dbReference type="Proteomes" id="UP000693970"/>
    </source>
</evidence>
<dbReference type="PROSITE" id="PS51061">
    <property type="entry name" value="R3H"/>
    <property type="match status" value="1"/>
</dbReference>
<dbReference type="PROSITE" id="PS50011">
    <property type="entry name" value="PROTEIN_KINASE_DOM"/>
    <property type="match status" value="1"/>
</dbReference>
<evidence type="ECO:0000256" key="8">
    <source>
        <dbReference type="SAM" id="Phobius"/>
    </source>
</evidence>
<dbReference type="Pfam" id="PF00069">
    <property type="entry name" value="Pkinase"/>
    <property type="match status" value="1"/>
</dbReference>
<dbReference type="PANTHER" id="PTHR24353:SF37">
    <property type="entry name" value="CAMP-DEPENDENT PROTEIN KINASE CATALYTIC SUBUNIT PRKX"/>
    <property type="match status" value="1"/>
</dbReference>
<evidence type="ECO:0000256" key="7">
    <source>
        <dbReference type="SAM" id="MobiDB-lite"/>
    </source>
</evidence>
<gene>
    <name evidence="11" type="ORF">IV203_016767</name>
</gene>
<evidence type="ECO:0000256" key="3">
    <source>
        <dbReference type="ARBA" id="ARBA00022741"/>
    </source>
</evidence>
<dbReference type="GO" id="GO:0004691">
    <property type="term" value="F:cAMP-dependent protein kinase activity"/>
    <property type="evidence" value="ECO:0007669"/>
    <property type="project" value="TreeGrafter"/>
</dbReference>
<evidence type="ECO:0000256" key="6">
    <source>
        <dbReference type="PROSITE-ProRule" id="PRU10141"/>
    </source>
</evidence>
<accession>A0A9K3KQI7</accession>
<dbReference type="GO" id="GO:0005952">
    <property type="term" value="C:cAMP-dependent protein kinase complex"/>
    <property type="evidence" value="ECO:0007669"/>
    <property type="project" value="TreeGrafter"/>
</dbReference>
<dbReference type="PANTHER" id="PTHR24353">
    <property type="entry name" value="CYCLIC NUCLEOTIDE-DEPENDENT PROTEIN KINASE"/>
    <property type="match status" value="1"/>
</dbReference>
<dbReference type="Pfam" id="PF01424">
    <property type="entry name" value="R3H"/>
    <property type="match status" value="1"/>
</dbReference>
<sequence>MASIKISIIKSQSFGPQCGIDRTMPAIMKRRMCAHEWEHFCNQVDNIMEPLNKGKYEDLAVIIGFCLVFSSFVTIIILSPFLYLLFVPFALMICTCGLIGRAASKRKAVSEQLRQFCEDTSRTNDEISFHLREEVIRGSDSTYREIYFIEACLRTIDVIVVSGNNYTSQGIDWETSKRFPEVEYSMTILPFVQAINVDEKGTPARERQADDQDVEKDLEPASRIVHDQIRDKWKGKPLSSHSNYFCGKQTAAAAAAAIGPKKRGTNHQQVSSASTGNQANPPSTQNRNRRRAKKKNEGDGQSSQTLQEQTKGTGAEPQSGGPPQHQRRNRRGKKGNNNNPTSSPPNAESGTTADQKNNNNDKNQKKRPPNKRQPKKKYPWRRFLPKGSVDPITLENLQTLEYPPFALCADEPYVPVPVWPVPEETDETETNKNQKVQSVPDLEELNRKRLAEQWGSKVLSHSDGEGDKKPAATDTKASSKAAPPPSKRPYNLFDGRALAYYMVSQLQFIDPLNRRDLTRPELVNLDDYLQKHGLYTGELKVTEAYDAKGITLSSAGAAANTAQGRANIMQQMAQQLLNALFTGHSVAEDRNQGSRGRRQESSQRQQAQSYSLHEQYAAMQLQEQVLAQQLHSETAANSFGEPYLGDSGVYGSIDVNGGGGFMIVDDDENPELRGEVMTASVGQRTDRREHDEFPSLAGAMNEGRQSIFPGATYSASHIAQRYGDELRRPDIPFPALPVRPGSRTTAAAPAPASIDVKKASSNPKKGPSKTLSKISGLVKKTDPEEKQRQWEAREAARKRALLSNLSYGVNPSLTNAADSLLQPPTSIEDDAVSEEKLERNRAFAEALGVKPATQRQQISGWSRPTEVNNTLEEFKDELSAAVYPQELIALARERIPLLLKLEKKWKSFLEDDKTASLSLYPMDKPGRKLVHHYAEFWSLKTESFDPEPKRYSYPTRMSDSNDVDDLRQKGNHEFQQGNLDNATAFYTAAIELASKDADNLKGALIVNLCNRSASYFQMEEYEKAKEDAERAWKISQETNVKSAYRLAKTLIALKEFQAAIDVLQVASKIDGLQEKEMQSLQQLEKEAMAKEVEPEQPVETSIKQVHRPISIREFTKGKSLGVGNFSEIIIVTHKVTKEQFALKILEKKAAADLAKRQHPNVYNEIAMEARVLMERLPPHPNVITMYHSFSDYNNLYYLMDLHNVNPDLWTQLRYKGNMVGAHVSQVKRWMMQLIDALEHLHSHGICHRDLKPENVLLNAHNHVVIIDFGTAKDLIKQDLNGPEFVGTPDFMSPEAVTGFSGMPGQGEPPKEKGATSSTDLWALGAMAYILHTGTTPFWSPSPYLGFLRIKRGILTRTWGIPDDVTWNLIESLMKVKPEDRLGADCFEVENGIVKVATGYDVLRSHSYFEKVDRDDKSDILPTDQDLCIRACADQVVSDAMDLDICEQHPPGDGSKHDMTRLSQTQQNLILHVLDKSKVFSNGDETRVFQRFFQSDVDYIKAKVRPLSRDFVGLTPMNDDEYKPMSGRGSQDPYATKIEPEPTKIVMLTNPILMGDKNVSPEDEKRYLKGWKNCIATINKKRPKAVVVCAKAIPPKFWKFLARIRDSIQVLWNDGSVFYSFWLHGFQGIVLNSSDLKDENCLQMRWIREQMEQSRMAKPQLFCFCNCDPADLPTLVIKRLARGRTLSLMGLSNSGQPLDYKVKYKPNETVDDNTSVKSNDSDEDEDDTSTMRVFGNSMNGLRWLTVDEKEDWYSEFEAIDM</sequence>
<dbReference type="EMBL" id="JAGRRH010000020">
    <property type="protein sequence ID" value="KAG7348062.1"/>
    <property type="molecule type" value="Genomic_DNA"/>
</dbReference>
<dbReference type="InterPro" id="IPR000719">
    <property type="entry name" value="Prot_kinase_dom"/>
</dbReference>
<evidence type="ECO:0000256" key="1">
    <source>
        <dbReference type="ARBA" id="ARBA00022527"/>
    </source>
</evidence>
<feature type="compositionally biased region" description="Basic residues" evidence="7">
    <location>
        <begin position="364"/>
        <end position="384"/>
    </location>
</feature>